<dbReference type="SMART" id="SM00827">
    <property type="entry name" value="PKS_AT"/>
    <property type="match status" value="1"/>
</dbReference>
<dbReference type="CDD" id="cd08953">
    <property type="entry name" value="KR_2_SDR_x"/>
    <property type="match status" value="1"/>
</dbReference>
<dbReference type="InterPro" id="IPR050091">
    <property type="entry name" value="PKS_NRPS_Biosynth_Enz"/>
</dbReference>
<dbReference type="InterPro" id="IPR001227">
    <property type="entry name" value="Ac_transferase_dom_sf"/>
</dbReference>
<dbReference type="Pfam" id="PF00698">
    <property type="entry name" value="Acyl_transf_1"/>
    <property type="match status" value="1"/>
</dbReference>
<evidence type="ECO:0000256" key="1">
    <source>
        <dbReference type="ARBA" id="ARBA00022450"/>
    </source>
</evidence>
<dbReference type="InterPro" id="IPR032821">
    <property type="entry name" value="PKS_assoc"/>
</dbReference>
<dbReference type="GO" id="GO:0006633">
    <property type="term" value="P:fatty acid biosynthetic process"/>
    <property type="evidence" value="ECO:0007669"/>
    <property type="project" value="TreeGrafter"/>
</dbReference>
<dbReference type="SUPFAM" id="SSF47336">
    <property type="entry name" value="ACP-like"/>
    <property type="match status" value="1"/>
</dbReference>
<dbReference type="SUPFAM" id="SSF52151">
    <property type="entry name" value="FabD/lysophospholipase-like"/>
    <property type="match status" value="1"/>
</dbReference>
<dbReference type="InterPro" id="IPR036291">
    <property type="entry name" value="NAD(P)-bd_dom_sf"/>
</dbReference>
<reference evidence="10 11" key="1">
    <citation type="submission" date="2014-02" db="EMBL/GenBank/DDBJ databases">
        <title>The small core and large imbalanced accessory genome model reveals a collaborative survival strategy of Sorangium cellulosum strains in nature.</title>
        <authorList>
            <person name="Han K."/>
            <person name="Peng R."/>
            <person name="Blom J."/>
            <person name="Li Y.-Z."/>
        </authorList>
    </citation>
    <scope>NUCLEOTIDE SEQUENCE [LARGE SCALE GENOMIC DNA]</scope>
    <source>
        <strain evidence="10 11">So0157-18</strain>
    </source>
</reference>
<name>A0A150Q223_SORCE</name>
<evidence type="ECO:0000259" key="9">
    <source>
        <dbReference type="PROSITE" id="PS52004"/>
    </source>
</evidence>
<dbReference type="InterPro" id="IPR016039">
    <property type="entry name" value="Thiolase-like"/>
</dbReference>
<dbReference type="Gene3D" id="3.40.47.10">
    <property type="match status" value="1"/>
</dbReference>
<dbReference type="InterPro" id="IPR016035">
    <property type="entry name" value="Acyl_Trfase/lysoPLipase"/>
</dbReference>
<dbReference type="InterPro" id="IPR013968">
    <property type="entry name" value="PKS_KR"/>
</dbReference>
<evidence type="ECO:0000256" key="3">
    <source>
        <dbReference type="ARBA" id="ARBA00022679"/>
    </source>
</evidence>
<keyword evidence="4" id="KW-0276">Fatty acid metabolism</keyword>
<keyword evidence="5" id="KW-0443">Lipid metabolism</keyword>
<dbReference type="InterPro" id="IPR057326">
    <property type="entry name" value="KR_dom"/>
</dbReference>
<sequence>MGYEDVGDNVDAVAIVAMSGRFSGARNVEELWQKLRAGVECVVTFTEAEALAAGVSREVLANPSYVPRGAPLDGVELFDASFFGFSPREAESMDPQQRIFLEVAWEALERAGYDPDAHSGPIGVFAGSAPSGYHALAQSDPEILGALGHYQLTLNNDKDYLTTHASYKLNLRGPSVCVQTSCSTSLVAVVMACQSLLNHECDMALAGGVGIHAHQRRGYVYQENGISSPDGHCRAFDAAAKGTVGGSGIGIVVLKRLADALADGDHVHAVIRGAAINNDGSSKIGYTAPSVQGQAEVIGMAQALAGVEPDDISYIEAHGTGTPLGDPIEIAALTRVFRAKTARRQFCAIGSLKTNLGHLDAAAGVASLIKTVMALEHRELPPSLHFERPNPKLELESSPFYVNTRLTPWHAPRGPRRAGVSSFGIGGTNAHVVLEEAPPPPPSGPSRRWQILTLAARSEAGLARATADMIEHLDRHPGASIADVTYTSHVGRRAWPFRRAVVGESAADLRAALASEGSPRSISSCQEARERPVVFLFPGQGAQHLFMARELYEAEPIFRQSLDRCAELLRGPLGLDLRQILYPAEGQRDDAEQELGRTAIAQPALLAIELSLAKLWMAWGIVPQAMIGHSVGEFAAACLAGIFREEDALGLVAERGRLMQQMPPGAMLAVPLAEPELAPYLSDDISLAAINGPALSVVAGPIEAIDALAAELLDHGLSCRRLHTRHAFHSKMMAPVVDAFTRRVSAVERRPPSGHFLSTLTGGWISPEAATIPAYWARQLVEPVRFAQAVRQLLSESMWLWLELGPGQTLSPLVRQQARADGGQVVVASLPRAKDTGADHLAVIEALGRVWTAGGKVDWKGFHEGEARRRVLLPTYPFERQRYWASPRHTSAPPEASSKPLLAKNPNVADWFFLPSWRRSDPPVSLGPQAVTTGRSTWLVFIGDEGLGAALVEGLARRGHEVVAVVAGERFEQTGPQRYTIDPAAKGDVASLFARLEVEGRMPDRIVHAFCTSPADGARIEGGAALEIERRLGFDSLLLLAQVIAAQRHPKPLMLGVITTRAHSVIGTEVIEPLRALVLGPCRVIPQEMPHVSCRNIDVDLPGEGGRAEIAARLIADLERESPDAVVAYRGGRRWVESIELTDVGRRSAGAAPRLRQRGAYLITGGLGGIGLVAAELLAREAHARLILVGRTGLPARQGWDDWLAAHGAADATSRKIVRIRALEEAGAEVTIAAADVSDFDAMRSVIEEARTRFGRIDGVIHSAGIASGGVIQLRMPTAAWRVMAPKVGGTLVLDALLRDERPDFLLICSSLASLVGGATQIDYCAANAFLDAYAQSREGEEGCRVISVQWDTWSDVGMAVDFELPADLQEGRRETLKRGISSSEGAEVLGRILSAGLSGPLAICTSDLPAYKQSVTTRRSQHEQAPAARPLHSRPTTTGAYVAPETETERRIAVIWQDLLGLEQVGANDDFLQLGGHSLLATQVLSRVLLTLKVGISLPQFFDVPTVAGLSRLVDAARAEGAGPVAPAIGRVERDAYRIKPPAAEQAARTKP</sequence>
<dbReference type="CDD" id="cd00833">
    <property type="entry name" value="PKS"/>
    <property type="match status" value="1"/>
</dbReference>
<keyword evidence="2" id="KW-0597">Phosphoprotein</keyword>
<dbReference type="Gene3D" id="3.40.50.720">
    <property type="entry name" value="NAD(P)-binding Rossmann-like Domain"/>
    <property type="match status" value="1"/>
</dbReference>
<organism evidence="10 11">
    <name type="scientific">Sorangium cellulosum</name>
    <name type="common">Polyangium cellulosum</name>
    <dbReference type="NCBI Taxonomy" id="56"/>
    <lineage>
        <taxon>Bacteria</taxon>
        <taxon>Pseudomonadati</taxon>
        <taxon>Myxococcota</taxon>
        <taxon>Polyangia</taxon>
        <taxon>Polyangiales</taxon>
        <taxon>Polyangiaceae</taxon>
        <taxon>Sorangium</taxon>
    </lineage>
</organism>
<feature type="domain" description="Ketosynthase family 3 (KS3)" evidence="9">
    <location>
        <begin position="10"/>
        <end position="436"/>
    </location>
</feature>
<evidence type="ECO:0000256" key="5">
    <source>
        <dbReference type="ARBA" id="ARBA00023098"/>
    </source>
</evidence>
<dbReference type="GO" id="GO:0044550">
    <property type="term" value="P:secondary metabolite biosynthetic process"/>
    <property type="evidence" value="ECO:0007669"/>
    <property type="project" value="UniProtKB-ARBA"/>
</dbReference>
<evidence type="ECO:0000313" key="11">
    <source>
        <dbReference type="Proteomes" id="UP000075604"/>
    </source>
</evidence>
<dbReference type="EMBL" id="JELX01000763">
    <property type="protein sequence ID" value="KYF61806.1"/>
    <property type="molecule type" value="Genomic_DNA"/>
</dbReference>
<protein>
    <submittedName>
        <fullName evidence="10">Uncharacterized protein</fullName>
    </submittedName>
</protein>
<dbReference type="InterPro" id="IPR049490">
    <property type="entry name" value="C883_1060-like_KR_N"/>
</dbReference>
<proteinExistence type="predicted"/>
<gene>
    <name evidence="10" type="ORF">BE04_34365</name>
</gene>
<dbReference type="Pfam" id="PF16197">
    <property type="entry name" value="KAsynt_C_assoc"/>
    <property type="match status" value="1"/>
</dbReference>
<dbReference type="SMART" id="SM00825">
    <property type="entry name" value="PKS_KS"/>
    <property type="match status" value="1"/>
</dbReference>
<dbReference type="PROSITE" id="PS00012">
    <property type="entry name" value="PHOSPHOPANTETHEINE"/>
    <property type="match status" value="1"/>
</dbReference>
<dbReference type="InterPro" id="IPR014043">
    <property type="entry name" value="Acyl_transferase_dom"/>
</dbReference>
<evidence type="ECO:0000256" key="2">
    <source>
        <dbReference type="ARBA" id="ARBA00022553"/>
    </source>
</evidence>
<dbReference type="Pfam" id="PF00550">
    <property type="entry name" value="PP-binding"/>
    <property type="match status" value="1"/>
</dbReference>
<dbReference type="Gene3D" id="1.10.1200.10">
    <property type="entry name" value="ACP-like"/>
    <property type="match status" value="1"/>
</dbReference>
<dbReference type="InterPro" id="IPR009081">
    <property type="entry name" value="PP-bd_ACP"/>
</dbReference>
<dbReference type="FunFam" id="1.10.1200.10:FF:000016">
    <property type="entry name" value="Non-ribosomal peptide synthase"/>
    <property type="match status" value="1"/>
</dbReference>
<feature type="domain" description="Carrier" evidence="8">
    <location>
        <begin position="1444"/>
        <end position="1519"/>
    </location>
</feature>
<evidence type="ECO:0000256" key="4">
    <source>
        <dbReference type="ARBA" id="ARBA00022832"/>
    </source>
</evidence>
<dbReference type="InterPro" id="IPR014030">
    <property type="entry name" value="Ketoacyl_synth_N"/>
</dbReference>
<dbReference type="Pfam" id="PF08659">
    <property type="entry name" value="KR"/>
    <property type="match status" value="1"/>
</dbReference>
<dbReference type="InterPro" id="IPR006162">
    <property type="entry name" value="Ppantetheine_attach_site"/>
</dbReference>
<dbReference type="InterPro" id="IPR014031">
    <property type="entry name" value="Ketoacyl_synth_C"/>
</dbReference>
<dbReference type="SUPFAM" id="SSF51735">
    <property type="entry name" value="NAD(P)-binding Rossmann-fold domains"/>
    <property type="match status" value="2"/>
</dbReference>
<feature type="region of interest" description="Disordered" evidence="7">
    <location>
        <begin position="1418"/>
        <end position="1439"/>
    </location>
</feature>
<dbReference type="Pfam" id="PF00109">
    <property type="entry name" value="ketoacyl-synt"/>
    <property type="match status" value="1"/>
</dbReference>
<dbReference type="InterPro" id="IPR016036">
    <property type="entry name" value="Malonyl_transacylase_ACP-bd"/>
</dbReference>
<dbReference type="PROSITE" id="PS52004">
    <property type="entry name" value="KS3_2"/>
    <property type="match status" value="1"/>
</dbReference>
<dbReference type="Pfam" id="PF21394">
    <property type="entry name" value="Beta-ketacyl_N"/>
    <property type="match status" value="1"/>
</dbReference>
<dbReference type="PANTHER" id="PTHR43775:SF51">
    <property type="entry name" value="INACTIVE PHENOLPHTHIOCEROL SYNTHESIS POLYKETIDE SYNTHASE TYPE I PKS1-RELATED"/>
    <property type="match status" value="1"/>
</dbReference>
<evidence type="ECO:0000256" key="6">
    <source>
        <dbReference type="ARBA" id="ARBA00023268"/>
    </source>
</evidence>
<dbReference type="SUPFAM" id="SSF53901">
    <property type="entry name" value="Thiolase-like"/>
    <property type="match status" value="1"/>
</dbReference>
<dbReference type="GO" id="GO:0004312">
    <property type="term" value="F:fatty acid synthase activity"/>
    <property type="evidence" value="ECO:0007669"/>
    <property type="project" value="TreeGrafter"/>
</dbReference>
<evidence type="ECO:0000259" key="8">
    <source>
        <dbReference type="PROSITE" id="PS50075"/>
    </source>
</evidence>
<keyword evidence="1" id="KW-0596">Phosphopantetheine</keyword>
<dbReference type="InterPro" id="IPR036736">
    <property type="entry name" value="ACP-like_sf"/>
</dbReference>
<dbReference type="SMART" id="SM00822">
    <property type="entry name" value="PKS_KR"/>
    <property type="match status" value="1"/>
</dbReference>
<dbReference type="Gene3D" id="3.40.366.10">
    <property type="entry name" value="Malonyl-Coenzyme A Acyl Carrier Protein, domain 2"/>
    <property type="match status" value="1"/>
</dbReference>
<evidence type="ECO:0000313" key="10">
    <source>
        <dbReference type="EMBL" id="KYF61806.1"/>
    </source>
</evidence>
<dbReference type="PANTHER" id="PTHR43775">
    <property type="entry name" value="FATTY ACID SYNTHASE"/>
    <property type="match status" value="1"/>
</dbReference>
<dbReference type="InterPro" id="IPR020841">
    <property type="entry name" value="PKS_Beta-ketoAc_synthase_dom"/>
</dbReference>
<dbReference type="Gene3D" id="3.30.70.3290">
    <property type="match status" value="1"/>
</dbReference>
<dbReference type="Pfam" id="PF02801">
    <property type="entry name" value="Ketoacyl-synt_C"/>
    <property type="match status" value="1"/>
</dbReference>
<dbReference type="PROSITE" id="PS50075">
    <property type="entry name" value="CARRIER"/>
    <property type="match status" value="1"/>
</dbReference>
<accession>A0A150Q223</accession>
<keyword evidence="3" id="KW-0808">Transferase</keyword>
<dbReference type="SUPFAM" id="SSF55048">
    <property type="entry name" value="Probable ACP-binding domain of malonyl-CoA ACP transacylase"/>
    <property type="match status" value="1"/>
</dbReference>
<dbReference type="Proteomes" id="UP000075604">
    <property type="component" value="Unassembled WGS sequence"/>
</dbReference>
<evidence type="ECO:0000256" key="7">
    <source>
        <dbReference type="SAM" id="MobiDB-lite"/>
    </source>
</evidence>
<dbReference type="Gene3D" id="3.30.70.250">
    <property type="entry name" value="Malonyl-CoA ACP transacylase, ACP-binding"/>
    <property type="match status" value="1"/>
</dbReference>
<comment type="caution">
    <text evidence="10">The sequence shown here is derived from an EMBL/GenBank/DDBJ whole genome shotgun (WGS) entry which is preliminary data.</text>
</comment>
<dbReference type="FunFam" id="3.40.47.10:FF:000042">
    <property type="entry name" value="Polyketide synthase Pks13"/>
    <property type="match status" value="1"/>
</dbReference>
<keyword evidence="6" id="KW-0511">Multifunctional enzyme</keyword>